<dbReference type="EMBL" id="JAZGQK010000017">
    <property type="protein sequence ID" value="MEE6260874.1"/>
    <property type="molecule type" value="Genomic_DNA"/>
</dbReference>
<dbReference type="InterPro" id="IPR038186">
    <property type="entry name" value="CHAD_dom_sf"/>
</dbReference>
<evidence type="ECO:0000259" key="1">
    <source>
        <dbReference type="PROSITE" id="PS51707"/>
    </source>
</evidence>
<dbReference type="InterPro" id="IPR023577">
    <property type="entry name" value="CYTH_domain"/>
</dbReference>
<accession>A0ABU7RXC7</accession>
<feature type="domain" description="CHAD" evidence="2">
    <location>
        <begin position="209"/>
        <end position="501"/>
    </location>
</feature>
<dbReference type="PROSITE" id="PS51708">
    <property type="entry name" value="CHAD"/>
    <property type="match status" value="1"/>
</dbReference>
<dbReference type="InterPro" id="IPR007899">
    <property type="entry name" value="CHAD_dom"/>
</dbReference>
<dbReference type="SMART" id="SM00880">
    <property type="entry name" value="CHAD"/>
    <property type="match status" value="1"/>
</dbReference>
<dbReference type="Pfam" id="PF01928">
    <property type="entry name" value="CYTH"/>
    <property type="match status" value="1"/>
</dbReference>
<name>A0ABU7RXC7_9ACTN</name>
<evidence type="ECO:0000313" key="4">
    <source>
        <dbReference type="Proteomes" id="UP001332243"/>
    </source>
</evidence>
<feature type="domain" description="CYTH" evidence="1">
    <location>
        <begin position="1"/>
        <end position="193"/>
    </location>
</feature>
<evidence type="ECO:0000259" key="2">
    <source>
        <dbReference type="PROSITE" id="PS51708"/>
    </source>
</evidence>
<comment type="caution">
    <text evidence="3">The sequence shown here is derived from an EMBL/GenBank/DDBJ whole genome shotgun (WGS) entry which is preliminary data.</text>
</comment>
<evidence type="ECO:0000313" key="3">
    <source>
        <dbReference type="EMBL" id="MEE6260874.1"/>
    </source>
</evidence>
<gene>
    <name evidence="3" type="ORF">V1633_20525</name>
</gene>
<dbReference type="CDD" id="cd07374">
    <property type="entry name" value="CYTH-like_Pase"/>
    <property type="match status" value="1"/>
</dbReference>
<dbReference type="Proteomes" id="UP001332243">
    <property type="component" value="Unassembled WGS sequence"/>
</dbReference>
<dbReference type="SMART" id="SM01118">
    <property type="entry name" value="CYTH"/>
    <property type="match status" value="1"/>
</dbReference>
<dbReference type="SUPFAM" id="SSF55154">
    <property type="entry name" value="CYTH-like phosphatases"/>
    <property type="match status" value="1"/>
</dbReference>
<organism evidence="3 4">
    <name type="scientific">Plantactinospora sonchi</name>
    <dbReference type="NCBI Taxonomy" id="1544735"/>
    <lineage>
        <taxon>Bacteria</taxon>
        <taxon>Bacillati</taxon>
        <taxon>Actinomycetota</taxon>
        <taxon>Actinomycetes</taxon>
        <taxon>Micromonosporales</taxon>
        <taxon>Micromonosporaceae</taxon>
        <taxon>Plantactinospora</taxon>
    </lineage>
</organism>
<dbReference type="Gene3D" id="1.40.20.10">
    <property type="entry name" value="CHAD domain"/>
    <property type="match status" value="1"/>
</dbReference>
<dbReference type="Pfam" id="PF05235">
    <property type="entry name" value="CHAD"/>
    <property type="match status" value="1"/>
</dbReference>
<keyword evidence="4" id="KW-1185">Reference proteome</keyword>
<sequence>MVEEERKYDVPPEFVLPDLAGVAPPGGRVVAPPPVTLTATYLDTADLRLARAGVSLRHRRGDDLPWTVKLPTDGPGVRHEISRSGRAKTPPDELVTLVTSVTRGAELRPAAVVRTLRRTYEVRDDADRLLAEVADDAVSVLDGKRIRSTFREIEVERKEGDRELLDRLEAVLTGAGARTGEFVPKHVRALGAAATAAPDLVAPGELSARPTAGEVVVAAIRRSVDRILTHDPLVRLRAPVGRNDTAVHQMRVGCRRLRSDLRTFGPLVRKDWARPLRDELRWLAGVLGQARDLEVLRERLRRTASADPVSPVDAAAVDRIDRVLADRHATALAAVDEALRSPRYLALVEALVDATRQPQLTARAERPAATVLPRLVARPWHRLTDGDDTVDGAEELDPTAPDERWHAVRINGKRARYALDAVAGVLGGDATKLARALAKVQELLGEHQDAAVAAETWLSIARLDPGDHSLAVTAGRLVERERASVRAARAAFPKAWRRTARGRRTAWLR</sequence>
<dbReference type="PANTHER" id="PTHR39339:SF1">
    <property type="entry name" value="CHAD DOMAIN-CONTAINING PROTEIN"/>
    <property type="match status" value="1"/>
</dbReference>
<protein>
    <submittedName>
        <fullName evidence="3">CYTH and CHAD domain-containing protein</fullName>
    </submittedName>
</protein>
<dbReference type="PROSITE" id="PS51707">
    <property type="entry name" value="CYTH"/>
    <property type="match status" value="1"/>
</dbReference>
<dbReference type="PANTHER" id="PTHR39339">
    <property type="entry name" value="SLR1444 PROTEIN"/>
    <property type="match status" value="1"/>
</dbReference>
<dbReference type="RefSeq" id="WP_331215990.1">
    <property type="nucleotide sequence ID" value="NZ_JAZGQK010000017.1"/>
</dbReference>
<dbReference type="Gene3D" id="2.40.320.10">
    <property type="entry name" value="Hypothetical Protein Pfu-838710-001"/>
    <property type="match status" value="1"/>
</dbReference>
<dbReference type="InterPro" id="IPR033469">
    <property type="entry name" value="CYTH-like_dom_sf"/>
</dbReference>
<reference evidence="3 4" key="1">
    <citation type="submission" date="2024-01" db="EMBL/GenBank/DDBJ databases">
        <title>Genome insights into Plantactinospora sonchi sp. nov.</title>
        <authorList>
            <person name="Wang L."/>
        </authorList>
    </citation>
    <scope>NUCLEOTIDE SEQUENCE [LARGE SCALE GENOMIC DNA]</scope>
    <source>
        <strain evidence="3 4">NEAU-QY2</strain>
    </source>
</reference>
<proteinExistence type="predicted"/>